<evidence type="ECO:0000259" key="16">
    <source>
        <dbReference type="Pfam" id="PF00849"/>
    </source>
</evidence>
<dbReference type="EC" id="5.4.99.28" evidence="8"/>
<evidence type="ECO:0000256" key="7">
    <source>
        <dbReference type="ARBA" id="ARBA00037305"/>
    </source>
</evidence>
<dbReference type="GO" id="GO:0008033">
    <property type="term" value="P:tRNA processing"/>
    <property type="evidence" value="ECO:0007669"/>
    <property type="project" value="UniProtKB-KW"/>
</dbReference>
<keyword evidence="2" id="KW-0698">rRNA processing</keyword>
<dbReference type="KEGG" id="lum:CNR27_04225"/>
<evidence type="ECO:0000256" key="15">
    <source>
        <dbReference type="ARBA" id="ARBA00043143"/>
    </source>
</evidence>
<dbReference type="RefSeq" id="WP_096300279.1">
    <property type="nucleotide sequence ID" value="NZ_CP023406.1"/>
</dbReference>
<dbReference type="OrthoDB" id="9807829at2"/>
<comment type="function">
    <text evidence="7">Dual specificity enzyme that catalyzes the synthesis of pseudouridine from uracil-746 in 23S ribosomal RNA and from uracil-32 in the anticodon stem and loop of transfer RNAs.</text>
</comment>
<evidence type="ECO:0000313" key="18">
    <source>
        <dbReference type="Proteomes" id="UP000218968"/>
    </source>
</evidence>
<dbReference type="EMBL" id="CP023406">
    <property type="protein sequence ID" value="ATD68691.1"/>
    <property type="molecule type" value="Genomic_DNA"/>
</dbReference>
<dbReference type="GO" id="GO:0003723">
    <property type="term" value="F:RNA binding"/>
    <property type="evidence" value="ECO:0007669"/>
    <property type="project" value="InterPro"/>
</dbReference>
<dbReference type="PANTHER" id="PTHR21600:SF91">
    <property type="entry name" value="DUAL-SPECIFICITY RNA PSEUDOURIDINE SYNTHASE RLUA"/>
    <property type="match status" value="1"/>
</dbReference>
<proteinExistence type="inferred from homology"/>
<evidence type="ECO:0000256" key="10">
    <source>
        <dbReference type="ARBA" id="ARBA00039988"/>
    </source>
</evidence>
<evidence type="ECO:0000313" key="17">
    <source>
        <dbReference type="EMBL" id="ATD68691.1"/>
    </source>
</evidence>
<reference evidence="18" key="1">
    <citation type="submission" date="2017-09" db="EMBL/GenBank/DDBJ databases">
        <title>Luteimonas liuhanmingii sp.nov., isolated from the intestinal contents of Tibetan Plateau Pika in Yushu, Qinghai Province, China.</title>
        <authorList>
            <person name="Gui Z."/>
        </authorList>
    </citation>
    <scope>NUCLEOTIDE SEQUENCE [LARGE SCALE GENOMIC DNA]</scope>
    <source>
        <strain evidence="18">100111</strain>
    </source>
</reference>
<feature type="domain" description="Pseudouridine synthase RsuA/RluA-like" evidence="16">
    <location>
        <begin position="18"/>
        <end position="170"/>
    </location>
</feature>
<evidence type="ECO:0000256" key="4">
    <source>
        <dbReference type="ARBA" id="ARBA00023235"/>
    </source>
</evidence>
<dbReference type="Pfam" id="PF00849">
    <property type="entry name" value="PseudoU_synth_2"/>
    <property type="match status" value="1"/>
</dbReference>
<dbReference type="Proteomes" id="UP000218968">
    <property type="component" value="Chromosome"/>
</dbReference>
<protein>
    <recommendedName>
        <fullName evidence="10">Dual-specificity RNA pseudouridine synthase RluA</fullName>
        <ecNumber evidence="8">5.4.99.28</ecNumber>
        <ecNumber evidence="9">5.4.99.29</ecNumber>
    </recommendedName>
    <alternativeName>
        <fullName evidence="11">23S rRNA pseudouridine(746) synthase</fullName>
    </alternativeName>
    <alternativeName>
        <fullName evidence="14">Ribosomal large subunit pseudouridine synthase A</fullName>
    </alternativeName>
    <alternativeName>
        <fullName evidence="13">rRNA pseudouridylate synthase A</fullName>
    </alternativeName>
    <alternativeName>
        <fullName evidence="15">rRNA-uridine isomerase A</fullName>
    </alternativeName>
    <alternativeName>
        <fullName evidence="12">tRNA pseudouridine(32) synthase</fullName>
    </alternativeName>
</protein>
<keyword evidence="4" id="KW-0413">Isomerase</keyword>
<evidence type="ECO:0000256" key="11">
    <source>
        <dbReference type="ARBA" id="ARBA00041266"/>
    </source>
</evidence>
<evidence type="ECO:0000256" key="5">
    <source>
        <dbReference type="ARBA" id="ARBA00036184"/>
    </source>
</evidence>
<dbReference type="GO" id="GO:0160151">
    <property type="term" value="F:tRNA pseudouridine(32) synthase activity"/>
    <property type="evidence" value="ECO:0007669"/>
    <property type="project" value="UniProtKB-EC"/>
</dbReference>
<dbReference type="GO" id="GO:0000455">
    <property type="term" value="P:enzyme-directed rRNA pseudouridine synthesis"/>
    <property type="evidence" value="ECO:0007669"/>
    <property type="project" value="TreeGrafter"/>
</dbReference>
<keyword evidence="18" id="KW-1185">Reference proteome</keyword>
<dbReference type="InterPro" id="IPR050188">
    <property type="entry name" value="RluA_PseudoU_synthase"/>
</dbReference>
<comment type="catalytic activity">
    <reaction evidence="5">
        <text>uridine(32) in tRNA = pseudouridine(32) in tRNA</text>
        <dbReference type="Rhea" id="RHEA:42544"/>
        <dbReference type="Rhea" id="RHEA-COMP:10107"/>
        <dbReference type="Rhea" id="RHEA-COMP:10108"/>
        <dbReference type="ChEBI" id="CHEBI:65314"/>
        <dbReference type="ChEBI" id="CHEBI:65315"/>
        <dbReference type="EC" id="5.4.99.28"/>
    </reaction>
</comment>
<evidence type="ECO:0000256" key="3">
    <source>
        <dbReference type="ARBA" id="ARBA00022694"/>
    </source>
</evidence>
<dbReference type="InterPro" id="IPR006224">
    <property type="entry name" value="PsdUridine_synth_RluA-like_CS"/>
</dbReference>
<sequence>MRSEVAPGGLHVLHVDAHLLAFDKPGGLLSVPGRGADKQDCLAARVLAQWPDARVVHRLDQATSGVIVFARGPDMQRRLGAAFEQRRIDKAYIAIVDGWLAEAAGLIDLPVGADWPNRPRQAVDQLNGKPARTRWRLLEHLLAADDAPCTRLALAPETGRTHQLRVHLQAVGHPILGDTLYAPPETTARAHRLLLHAEALVFDHPHTGERLRIASSAPF</sequence>
<comment type="catalytic activity">
    <reaction evidence="6">
        <text>uridine(746) in 23S rRNA = pseudouridine(746) in 23S rRNA</text>
        <dbReference type="Rhea" id="RHEA:42548"/>
        <dbReference type="Rhea" id="RHEA-COMP:10109"/>
        <dbReference type="Rhea" id="RHEA-COMP:10110"/>
        <dbReference type="ChEBI" id="CHEBI:65314"/>
        <dbReference type="ChEBI" id="CHEBI:65315"/>
        <dbReference type="EC" id="5.4.99.29"/>
    </reaction>
</comment>
<name>A0A290XHZ5_9GAMM</name>
<evidence type="ECO:0000256" key="13">
    <source>
        <dbReference type="ARBA" id="ARBA00042844"/>
    </source>
</evidence>
<dbReference type="InterPro" id="IPR006145">
    <property type="entry name" value="PsdUridine_synth_RsuA/RluA"/>
</dbReference>
<accession>A0A290XHZ5</accession>
<dbReference type="AlphaFoldDB" id="A0A290XHZ5"/>
<evidence type="ECO:0000256" key="9">
    <source>
        <dbReference type="ARBA" id="ARBA00038945"/>
    </source>
</evidence>
<evidence type="ECO:0000256" key="12">
    <source>
        <dbReference type="ARBA" id="ARBA00042372"/>
    </source>
</evidence>
<dbReference type="GO" id="GO:0160142">
    <property type="term" value="F:23S rRNA pseudouridine(746) synthase activity"/>
    <property type="evidence" value="ECO:0007669"/>
    <property type="project" value="UniProtKB-EC"/>
</dbReference>
<evidence type="ECO:0000256" key="1">
    <source>
        <dbReference type="ARBA" id="ARBA00010876"/>
    </source>
</evidence>
<comment type="similarity">
    <text evidence="1">Belongs to the pseudouridine synthase RluA family.</text>
</comment>
<dbReference type="PANTHER" id="PTHR21600">
    <property type="entry name" value="MITOCHONDRIAL RNA PSEUDOURIDINE SYNTHASE"/>
    <property type="match status" value="1"/>
</dbReference>
<evidence type="ECO:0000256" key="8">
    <source>
        <dbReference type="ARBA" id="ARBA00038944"/>
    </source>
</evidence>
<dbReference type="SUPFAM" id="SSF55120">
    <property type="entry name" value="Pseudouridine synthase"/>
    <property type="match status" value="1"/>
</dbReference>
<dbReference type="InterPro" id="IPR020103">
    <property type="entry name" value="PsdUridine_synth_cat_dom_sf"/>
</dbReference>
<dbReference type="PROSITE" id="PS01129">
    <property type="entry name" value="PSI_RLU"/>
    <property type="match status" value="1"/>
</dbReference>
<evidence type="ECO:0000256" key="2">
    <source>
        <dbReference type="ARBA" id="ARBA00022552"/>
    </source>
</evidence>
<gene>
    <name evidence="17" type="ORF">CNR27_04225</name>
</gene>
<organism evidence="17 18">
    <name type="scientific">Luteimonas chenhongjianii</name>
    <dbReference type="NCBI Taxonomy" id="2006110"/>
    <lineage>
        <taxon>Bacteria</taxon>
        <taxon>Pseudomonadati</taxon>
        <taxon>Pseudomonadota</taxon>
        <taxon>Gammaproteobacteria</taxon>
        <taxon>Lysobacterales</taxon>
        <taxon>Lysobacteraceae</taxon>
        <taxon>Luteimonas</taxon>
    </lineage>
</organism>
<evidence type="ECO:0000256" key="6">
    <source>
        <dbReference type="ARBA" id="ARBA00036916"/>
    </source>
</evidence>
<dbReference type="Gene3D" id="3.30.2350.10">
    <property type="entry name" value="Pseudouridine synthase"/>
    <property type="match status" value="1"/>
</dbReference>
<keyword evidence="3" id="KW-0819">tRNA processing</keyword>
<evidence type="ECO:0000256" key="14">
    <source>
        <dbReference type="ARBA" id="ARBA00042883"/>
    </source>
</evidence>
<dbReference type="EC" id="5.4.99.29" evidence="9"/>
<dbReference type="CDD" id="cd02869">
    <property type="entry name" value="PseudoU_synth_RluA_like"/>
    <property type="match status" value="1"/>
</dbReference>